<keyword evidence="3" id="KW-1185">Reference proteome</keyword>
<name>A0A9P9CZ83_9HYPO</name>
<gene>
    <name evidence="2" type="ORF">EDB81DRAFT_833725</name>
</gene>
<sequence length="358" mass="39392">MKATRADTQPADDDLTLRRERGRNAQRAFRQRQITAINELRESNHAMRVAIASLTRVASRLGNAELNDAVHNARQAAGFDDDTEWADGCGDGHAADPSTVGKQRTQALTLTGAPSSPPSGHYRTVPSGTENGRPAQHEDSAENGQQLGYLTGRMSPRLGYGLWLERPVFRVNNPPVDIVPYLEANTTLSSVIFWSGLLWGSNLLRAALDGNSEAAATARKVFGEIVPMKSDRRVLDGIHARLMFRKQGYVTSDHPGYDPEGGMRIQGMMVRTCAANGTPLESFLRPDRVEDLLRGRLGEGYQVIELGLQGLGSSEDLSRVRRLIDMMIRSSVCLGDGPRLRFDATVQIIESWLNNWTV</sequence>
<dbReference type="OrthoDB" id="2735536at2759"/>
<evidence type="ECO:0000256" key="1">
    <source>
        <dbReference type="SAM" id="MobiDB-lite"/>
    </source>
</evidence>
<dbReference type="AlphaFoldDB" id="A0A9P9CZ83"/>
<dbReference type="CDD" id="cd14688">
    <property type="entry name" value="bZIP_YAP"/>
    <property type="match status" value="1"/>
</dbReference>
<evidence type="ECO:0008006" key="4">
    <source>
        <dbReference type="Google" id="ProtNLM"/>
    </source>
</evidence>
<reference evidence="2" key="1">
    <citation type="journal article" date="2021" name="Nat. Commun.">
        <title>Genetic determinants of endophytism in the Arabidopsis root mycobiome.</title>
        <authorList>
            <person name="Mesny F."/>
            <person name="Miyauchi S."/>
            <person name="Thiergart T."/>
            <person name="Pickel B."/>
            <person name="Atanasova L."/>
            <person name="Karlsson M."/>
            <person name="Huettel B."/>
            <person name="Barry K.W."/>
            <person name="Haridas S."/>
            <person name="Chen C."/>
            <person name="Bauer D."/>
            <person name="Andreopoulos W."/>
            <person name="Pangilinan J."/>
            <person name="LaButti K."/>
            <person name="Riley R."/>
            <person name="Lipzen A."/>
            <person name="Clum A."/>
            <person name="Drula E."/>
            <person name="Henrissat B."/>
            <person name="Kohler A."/>
            <person name="Grigoriev I.V."/>
            <person name="Martin F.M."/>
            <person name="Hacquard S."/>
        </authorList>
    </citation>
    <scope>NUCLEOTIDE SEQUENCE</scope>
    <source>
        <strain evidence="2">MPI-CAGE-AT-0147</strain>
    </source>
</reference>
<accession>A0A9P9CZ83</accession>
<comment type="caution">
    <text evidence="2">The sequence shown here is derived from an EMBL/GenBank/DDBJ whole genome shotgun (WGS) entry which is preliminary data.</text>
</comment>
<organism evidence="2 3">
    <name type="scientific">Dactylonectria macrodidyma</name>
    <dbReference type="NCBI Taxonomy" id="307937"/>
    <lineage>
        <taxon>Eukaryota</taxon>
        <taxon>Fungi</taxon>
        <taxon>Dikarya</taxon>
        <taxon>Ascomycota</taxon>
        <taxon>Pezizomycotina</taxon>
        <taxon>Sordariomycetes</taxon>
        <taxon>Hypocreomycetidae</taxon>
        <taxon>Hypocreales</taxon>
        <taxon>Nectriaceae</taxon>
        <taxon>Dactylonectria</taxon>
    </lineage>
</organism>
<protein>
    <recommendedName>
        <fullName evidence="4">BZIP domain-containing protein</fullName>
    </recommendedName>
</protein>
<evidence type="ECO:0000313" key="3">
    <source>
        <dbReference type="Proteomes" id="UP000738349"/>
    </source>
</evidence>
<dbReference type="EMBL" id="JAGMUV010000051">
    <property type="protein sequence ID" value="KAH7109541.1"/>
    <property type="molecule type" value="Genomic_DNA"/>
</dbReference>
<proteinExistence type="predicted"/>
<evidence type="ECO:0000313" key="2">
    <source>
        <dbReference type="EMBL" id="KAH7109541.1"/>
    </source>
</evidence>
<dbReference type="Proteomes" id="UP000738349">
    <property type="component" value="Unassembled WGS sequence"/>
</dbReference>
<feature type="region of interest" description="Disordered" evidence="1">
    <location>
        <begin position="109"/>
        <end position="140"/>
    </location>
</feature>